<dbReference type="Pfam" id="PF00582">
    <property type="entry name" value="Usp"/>
    <property type="match status" value="2"/>
</dbReference>
<comment type="similarity">
    <text evidence="1">Belongs to the universal stress protein A family.</text>
</comment>
<dbReference type="Proteomes" id="UP000093523">
    <property type="component" value="Unassembled WGS sequence"/>
</dbReference>
<dbReference type="InterPro" id="IPR006015">
    <property type="entry name" value="Universal_stress_UspA"/>
</dbReference>
<organism evidence="3 4">
    <name type="scientific">Aliivibrio logei</name>
    <name type="common">Vibrio logei</name>
    <dbReference type="NCBI Taxonomy" id="688"/>
    <lineage>
        <taxon>Bacteria</taxon>
        <taxon>Pseudomonadati</taxon>
        <taxon>Pseudomonadota</taxon>
        <taxon>Gammaproteobacteria</taxon>
        <taxon>Vibrionales</taxon>
        <taxon>Vibrionaceae</taxon>
        <taxon>Aliivibrio</taxon>
    </lineage>
</organism>
<sequence>MKNIIACIDGSTFTFATCEASAWVAKKVDAPLVLLHALDKTMRPVVSELSGQIGLGSQEELLNELADLDEARSKIALKHGNKLLEEAKTWASKEGVSDVRKLQRHGNLLDSLIDLENEIRVLVIGKSGEESSINKTIGSQLESVIRSISAHILVVSEPFAVPNSYLIAFDGSPTSHKLIEKAMKTPLLVGLECHLVMVDDSGNKSTEFEQAATQLRDAGLSVNESVLAGSVDEALLTYQQQHQVGLFVMGAYGHSKLRQFFVGSNTTEVLAKSKVPILVIR</sequence>
<evidence type="ECO:0000259" key="2">
    <source>
        <dbReference type="Pfam" id="PF00582"/>
    </source>
</evidence>
<feature type="domain" description="UspA" evidence="2">
    <location>
        <begin position="166"/>
        <end position="281"/>
    </location>
</feature>
<dbReference type="CDD" id="cd00293">
    <property type="entry name" value="USP-like"/>
    <property type="match status" value="2"/>
</dbReference>
<dbReference type="PANTHER" id="PTHR46268">
    <property type="entry name" value="STRESS RESPONSE PROTEIN NHAX"/>
    <property type="match status" value="1"/>
</dbReference>
<dbReference type="RefSeq" id="WP_065609857.1">
    <property type="nucleotide sequence ID" value="NZ_CAWMPN010000004.1"/>
</dbReference>
<dbReference type="STRING" id="688.A6E04_05180"/>
<name>A0A1B9P462_ALILO</name>
<dbReference type="AlphaFoldDB" id="A0A1B9P462"/>
<evidence type="ECO:0000256" key="1">
    <source>
        <dbReference type="ARBA" id="ARBA00008791"/>
    </source>
</evidence>
<dbReference type="OrthoDB" id="9804721at2"/>
<feature type="domain" description="UspA" evidence="2">
    <location>
        <begin position="1"/>
        <end position="155"/>
    </location>
</feature>
<dbReference type="PANTHER" id="PTHR46268:SF15">
    <property type="entry name" value="UNIVERSAL STRESS PROTEIN HP_0031"/>
    <property type="match status" value="1"/>
</dbReference>
<comment type="caution">
    <text evidence="3">The sequence shown here is derived from an EMBL/GenBank/DDBJ whole genome shotgun (WGS) entry which is preliminary data.</text>
</comment>
<dbReference type="PRINTS" id="PR01438">
    <property type="entry name" value="UNVRSLSTRESS"/>
</dbReference>
<dbReference type="SUPFAM" id="SSF52402">
    <property type="entry name" value="Adenine nucleotide alpha hydrolases-like"/>
    <property type="match status" value="2"/>
</dbReference>
<dbReference type="EMBL" id="MAJU01000004">
    <property type="protein sequence ID" value="OCH23300.1"/>
    <property type="molecule type" value="Genomic_DNA"/>
</dbReference>
<dbReference type="InterPro" id="IPR006016">
    <property type="entry name" value="UspA"/>
</dbReference>
<accession>A0A1B9P462</accession>
<evidence type="ECO:0000313" key="4">
    <source>
        <dbReference type="Proteomes" id="UP000093523"/>
    </source>
</evidence>
<protein>
    <submittedName>
        <fullName evidence="3">Universal stress protein UspA</fullName>
    </submittedName>
</protein>
<proteinExistence type="inferred from homology"/>
<evidence type="ECO:0000313" key="3">
    <source>
        <dbReference type="EMBL" id="OCH23300.1"/>
    </source>
</evidence>
<reference evidence="3 4" key="1">
    <citation type="submission" date="2016-06" db="EMBL/GenBank/DDBJ databases">
        <authorList>
            <person name="Kjaerup R.B."/>
            <person name="Dalgaard T.S."/>
            <person name="Juul-Madsen H.R."/>
        </authorList>
    </citation>
    <scope>NUCLEOTIDE SEQUENCE [LARGE SCALE GENOMIC DNA]</scope>
    <source>
        <strain evidence="3 4">1S159</strain>
    </source>
</reference>
<gene>
    <name evidence="3" type="ORF">A6E04_05180</name>
</gene>
<dbReference type="Gene3D" id="3.40.50.12370">
    <property type="match status" value="1"/>
</dbReference>